<evidence type="ECO:0000256" key="1">
    <source>
        <dbReference type="SAM" id="Phobius"/>
    </source>
</evidence>
<feature type="transmembrane region" description="Helical" evidence="1">
    <location>
        <begin position="317"/>
        <end position="343"/>
    </location>
</feature>
<evidence type="ECO:0000313" key="3">
    <source>
        <dbReference type="EMBL" id="KAH8502154.1"/>
    </source>
</evidence>
<protein>
    <recommendedName>
        <fullName evidence="2">PGG domain-containing protein</fullName>
    </recommendedName>
</protein>
<feature type="transmembrane region" description="Helical" evidence="1">
    <location>
        <begin position="275"/>
        <end position="296"/>
    </location>
</feature>
<proteinExistence type="predicted"/>
<evidence type="ECO:0000313" key="4">
    <source>
        <dbReference type="Proteomes" id="UP000807159"/>
    </source>
</evidence>
<evidence type="ECO:0000259" key="2">
    <source>
        <dbReference type="Pfam" id="PF13962"/>
    </source>
</evidence>
<keyword evidence="1" id="KW-0812">Transmembrane</keyword>
<dbReference type="EMBL" id="JACEGQ020000008">
    <property type="protein sequence ID" value="KAH8502154.1"/>
    <property type="molecule type" value="Genomic_DNA"/>
</dbReference>
<name>A0A8T2YAI2_POPDE</name>
<dbReference type="AlphaFoldDB" id="A0A8T2YAI2"/>
<keyword evidence="1" id="KW-0472">Membrane</keyword>
<feature type="non-terminal residue" evidence="3">
    <location>
        <position position="360"/>
    </location>
</feature>
<feature type="transmembrane region" description="Helical" evidence="1">
    <location>
        <begin position="234"/>
        <end position="255"/>
    </location>
</feature>
<organism evidence="3 4">
    <name type="scientific">Populus deltoides</name>
    <name type="common">Eastern poplar</name>
    <name type="synonym">Eastern cottonwood</name>
    <dbReference type="NCBI Taxonomy" id="3696"/>
    <lineage>
        <taxon>Eukaryota</taxon>
        <taxon>Viridiplantae</taxon>
        <taxon>Streptophyta</taxon>
        <taxon>Embryophyta</taxon>
        <taxon>Tracheophyta</taxon>
        <taxon>Spermatophyta</taxon>
        <taxon>Magnoliopsida</taxon>
        <taxon>eudicotyledons</taxon>
        <taxon>Gunneridae</taxon>
        <taxon>Pentapetalae</taxon>
        <taxon>rosids</taxon>
        <taxon>fabids</taxon>
        <taxon>Malpighiales</taxon>
        <taxon>Salicaceae</taxon>
        <taxon>Saliceae</taxon>
        <taxon>Populus</taxon>
    </lineage>
</organism>
<dbReference type="PANTHER" id="PTHR24177">
    <property type="entry name" value="CASKIN"/>
    <property type="match status" value="1"/>
</dbReference>
<dbReference type="Proteomes" id="UP000807159">
    <property type="component" value="Chromosome 8"/>
</dbReference>
<comment type="caution">
    <text evidence="3">The sequence shown here is derived from an EMBL/GenBank/DDBJ whole genome shotgun (WGS) entry which is preliminary data.</text>
</comment>
<accession>A0A8T2YAI2</accession>
<sequence>IPMQSIATTDDNVRINMPHQSLSESKNIILQVLSKLRGFAINLLAFLGIKQIYDLKKIHIYSDKILRCMCEYISTLDYEEYIKADVHRAFHKAARNGMVEFIIEVVKACPHVMTSADGNARNLFMSSIANRQEKVFSLFYGLESNRARFVCLMDISRNTMLHLAAKLSPPSQLARISGAALQMQRELQWYKEVESIVNPTDKDFLNQNDQTPREIFTYDHKDLVVKGEQWMKEAATSCTVVGALIITIMFTVAFTVPGGNVQETGYPVFKDEKSFTVFIVADAISLFSSSTSELMFLGILTSRYAEEDFLKSLPTKLIIGLSMLFFSIAAMMVTFCAALIIMLDGRLQVIIPIVLLATIP</sequence>
<dbReference type="InterPro" id="IPR026961">
    <property type="entry name" value="PGG_dom"/>
</dbReference>
<dbReference type="PANTHER" id="PTHR24177:SF329">
    <property type="entry name" value="ANKYRIN REPEAT PROTEIN"/>
    <property type="match status" value="1"/>
</dbReference>
<feature type="domain" description="PGG" evidence="2">
    <location>
        <begin position="229"/>
        <end position="341"/>
    </location>
</feature>
<dbReference type="GO" id="GO:0016020">
    <property type="term" value="C:membrane"/>
    <property type="evidence" value="ECO:0007669"/>
    <property type="project" value="TreeGrafter"/>
</dbReference>
<gene>
    <name evidence="3" type="ORF">H0E87_016792</name>
</gene>
<dbReference type="Pfam" id="PF13962">
    <property type="entry name" value="PGG"/>
    <property type="match status" value="1"/>
</dbReference>
<feature type="non-terminal residue" evidence="3">
    <location>
        <position position="1"/>
    </location>
</feature>
<reference evidence="3" key="1">
    <citation type="journal article" date="2021" name="J. Hered.">
        <title>Genome Assembly of Salicaceae Populus deltoides (Eastern Cottonwood) I-69 Based on Nanopore Sequencing and Hi-C Technologies.</title>
        <authorList>
            <person name="Bai S."/>
            <person name="Wu H."/>
            <person name="Zhang J."/>
            <person name="Pan Z."/>
            <person name="Zhao W."/>
            <person name="Li Z."/>
            <person name="Tong C."/>
        </authorList>
    </citation>
    <scope>NUCLEOTIDE SEQUENCE</scope>
    <source>
        <tissue evidence="3">Leaf</tissue>
    </source>
</reference>
<keyword evidence="4" id="KW-1185">Reference proteome</keyword>
<keyword evidence="1" id="KW-1133">Transmembrane helix</keyword>